<feature type="domain" description="SHOCT" evidence="1">
    <location>
        <begin position="223"/>
        <end position="250"/>
    </location>
</feature>
<evidence type="ECO:0000313" key="3">
    <source>
        <dbReference type="Proteomes" id="UP000191448"/>
    </source>
</evidence>
<dbReference type="OrthoDB" id="2307739at2"/>
<dbReference type="Pfam" id="PF09851">
    <property type="entry name" value="SHOCT"/>
    <property type="match status" value="1"/>
</dbReference>
<dbReference type="InterPro" id="IPR018649">
    <property type="entry name" value="SHOCT"/>
</dbReference>
<comment type="caution">
    <text evidence="2">The sequence shown here is derived from an EMBL/GenBank/DDBJ whole genome shotgun (WGS) entry which is preliminary data.</text>
</comment>
<dbReference type="RefSeq" id="WP_080022184.1">
    <property type="nucleotide sequence ID" value="NZ_LTAY01000026.1"/>
</dbReference>
<sequence length="251" mass="27811">MGLFSLKETCSCCGKTTGFNKFKCKNGYLCPDCFKAARLKGLVINPFNTTGEELKIKLEKFNSKMDNFKETAKVGNYISFSDITNEVYVPNMKSEHRFIKYSDILDFELIEDGETIVTKGGLGRAVAGGVLFGGVGAIVGGVTGKKKSKHTVKSVKIKITTNDIKDPIVFITLLQKETKKDSLIYKNSAKTAQEILSRLKVVTSKDYSTKPEEVGQAKISVADELIKLKTLLDEGILTQEEFNKQKEKLLN</sequence>
<protein>
    <recommendedName>
        <fullName evidence="1">SHOCT domain-containing protein</fullName>
    </recommendedName>
</protein>
<dbReference type="EMBL" id="LTAY01000026">
    <property type="protein sequence ID" value="OPX49137.1"/>
    <property type="molecule type" value="Genomic_DNA"/>
</dbReference>
<accession>A0A1V4SX80</accession>
<organism evidence="2 3">
    <name type="scientific">Clostridium thermobutyricum DSM 4928</name>
    <dbReference type="NCBI Taxonomy" id="1121339"/>
    <lineage>
        <taxon>Bacteria</taxon>
        <taxon>Bacillati</taxon>
        <taxon>Bacillota</taxon>
        <taxon>Clostridia</taxon>
        <taxon>Eubacteriales</taxon>
        <taxon>Clostridiaceae</taxon>
        <taxon>Clostridium</taxon>
    </lineage>
</organism>
<name>A0A1V4SX80_9CLOT</name>
<proteinExistence type="predicted"/>
<gene>
    <name evidence="2" type="ORF">CLTHE_08910</name>
</gene>
<evidence type="ECO:0000259" key="1">
    <source>
        <dbReference type="Pfam" id="PF09851"/>
    </source>
</evidence>
<dbReference type="AlphaFoldDB" id="A0A1V4SX80"/>
<reference evidence="2 3" key="1">
    <citation type="submission" date="2016-02" db="EMBL/GenBank/DDBJ databases">
        <title>Genome sequence of Clostridium thermobutyricum DSM 4928.</title>
        <authorList>
            <person name="Poehlein A."/>
            <person name="Daniel R."/>
        </authorList>
    </citation>
    <scope>NUCLEOTIDE SEQUENCE [LARGE SCALE GENOMIC DNA]</scope>
    <source>
        <strain evidence="2 3">DSM 4928</strain>
    </source>
</reference>
<evidence type="ECO:0000313" key="2">
    <source>
        <dbReference type="EMBL" id="OPX49137.1"/>
    </source>
</evidence>
<dbReference type="Proteomes" id="UP000191448">
    <property type="component" value="Unassembled WGS sequence"/>
</dbReference>